<evidence type="ECO:0000313" key="2">
    <source>
        <dbReference type="Proteomes" id="UP000825008"/>
    </source>
</evidence>
<dbReference type="AlphaFoldDB" id="A0A9X7WIP8"/>
<dbReference type="InterPro" id="IPR049934">
    <property type="entry name" value="GjpA-like"/>
</dbReference>
<evidence type="ECO:0000313" key="1">
    <source>
        <dbReference type="EMBL" id="QZA08996.1"/>
    </source>
</evidence>
<dbReference type="NCBIfam" id="NF033942">
    <property type="entry name" value="GjpA"/>
    <property type="match status" value="1"/>
</dbReference>
<dbReference type="Proteomes" id="UP000825008">
    <property type="component" value="Chromosome"/>
</dbReference>
<sequence>MARQHRITGIRRSDSARFHLRRCAVPKVPVPAKSERHNTTKTKETAVRHTLRPYATVGVALVGAGLIAATPVVVPVPDINTIRAVTLTAGESDLLAPWIDQYNTASENASILFNNFILAPGVGLQQSVANQIGFIQQVLNDPSNISTWMNETQSNLGAVLTGYGLQNASPDTTSTVLDHTLEGGLTNGHQVLFGQIPGYIPADQVAAATPIIDWLASPSSAIFMGAIGPWISPWVALGNSIADGDDINATMANMFGAFFNGATLNLDSLLPAINGLGLFPAGMTMQNLDIGFGGLLSTGSVSADPYDVGGYTMPAVGGSMFNSVGIQFAGVPVVQFLTAPSEAIGPLGAWEAWAQIAATLTGWDGTGSPLAGVVFPAVPDDLTDSGVAMSTAADDLSGFVQDVLSWLGL</sequence>
<proteinExistence type="predicted"/>
<dbReference type="EMBL" id="CP080997">
    <property type="protein sequence ID" value="QZA08996.1"/>
    <property type="molecule type" value="Genomic_DNA"/>
</dbReference>
<name>A0A9X7WIP8_9MYCO</name>
<gene>
    <name evidence="1" type="primary">gjpA</name>
    <name evidence="1" type="ORF">K3U94_06940</name>
</gene>
<reference evidence="1" key="1">
    <citation type="submission" date="2021-08" db="EMBL/GenBank/DDBJ databases">
        <title>Whole genome sequencing of non-tuberculosis mycobacteria type-strains.</title>
        <authorList>
            <person name="Igarashi Y."/>
            <person name="Osugi A."/>
            <person name="Mitarai S."/>
        </authorList>
    </citation>
    <scope>NUCLEOTIDE SEQUENCE</scope>
    <source>
        <strain evidence="1">JCM 30995</strain>
    </source>
</reference>
<accession>A0A9X7WIP8</accession>
<dbReference type="KEGG" id="mher:K3U94_06940"/>
<organism evidence="1 2">
    <name type="scientific">Mycolicibacter heraklionensis</name>
    <dbReference type="NCBI Taxonomy" id="512402"/>
    <lineage>
        <taxon>Bacteria</taxon>
        <taxon>Bacillati</taxon>
        <taxon>Actinomycetota</taxon>
        <taxon>Actinomycetes</taxon>
        <taxon>Mycobacteriales</taxon>
        <taxon>Mycobacteriaceae</taxon>
        <taxon>Mycolicibacter</taxon>
    </lineage>
</organism>
<protein>
    <submittedName>
        <fullName evidence="1">Outer membrane porin GjpA</fullName>
    </submittedName>
</protein>